<reference evidence="1 2" key="1">
    <citation type="submission" date="2015-04" db="EMBL/GenBank/DDBJ databases">
        <authorList>
            <person name="Syromyatnikov M.Y."/>
            <person name="Popov V.N."/>
        </authorList>
    </citation>
    <scope>NUCLEOTIDE SEQUENCE [LARGE SCALE GENOMIC DNA]</scope>
    <source>
        <strain evidence="1 2">CECT 5292</strain>
    </source>
</reference>
<keyword evidence="2" id="KW-1185">Reference proteome</keyword>
<dbReference type="EMBL" id="CVQV01000041">
    <property type="protein sequence ID" value="CRK76779.1"/>
    <property type="molecule type" value="Genomic_DNA"/>
</dbReference>
<dbReference type="Proteomes" id="UP000048949">
    <property type="component" value="Unassembled WGS sequence"/>
</dbReference>
<accession>A0A0U1NQQ0</accession>
<gene>
    <name evidence="1" type="ORF">NIG5292_02846</name>
</gene>
<proteinExistence type="predicted"/>
<sequence>METAELSSAISTAKPIIWHLNHFMPSYNPTSEAVAAQAQFETFGNFNYASCMTLDPKHNDLVRRSSTMIRSILYESAAISNDLLCQATIMEITNA</sequence>
<name>A0A0U1NQQ0_9RHOB</name>
<dbReference type="AlphaFoldDB" id="A0A0U1NQQ0"/>
<evidence type="ECO:0000313" key="2">
    <source>
        <dbReference type="Proteomes" id="UP000048949"/>
    </source>
</evidence>
<protein>
    <submittedName>
        <fullName evidence="1">Uncharacterized protein</fullName>
    </submittedName>
</protein>
<organism evidence="1 2">
    <name type="scientific">Nereida ignava</name>
    <dbReference type="NCBI Taxonomy" id="282199"/>
    <lineage>
        <taxon>Bacteria</taxon>
        <taxon>Pseudomonadati</taxon>
        <taxon>Pseudomonadota</taxon>
        <taxon>Alphaproteobacteria</taxon>
        <taxon>Rhodobacterales</taxon>
        <taxon>Roseobacteraceae</taxon>
        <taxon>Nereida</taxon>
    </lineage>
</organism>
<evidence type="ECO:0000313" key="1">
    <source>
        <dbReference type="EMBL" id="CRK76779.1"/>
    </source>
</evidence>